<feature type="chain" id="PRO_5044562201" description="Lipoprotein" evidence="2">
    <location>
        <begin position="22"/>
        <end position="57"/>
    </location>
</feature>
<keyword evidence="5" id="KW-1185">Reference proteome</keyword>
<dbReference type="KEGG" id="same:SAMCFNEI73_pC1828"/>
<evidence type="ECO:0008006" key="7">
    <source>
        <dbReference type="Google" id="ProtNLM"/>
    </source>
</evidence>
<dbReference type="EMBL" id="CP013110">
    <property type="protein sequence ID" value="APG95529.1"/>
    <property type="molecule type" value="Genomic_DNA"/>
</dbReference>
<evidence type="ECO:0000256" key="2">
    <source>
        <dbReference type="SAM" id="SignalP"/>
    </source>
</evidence>
<name>A0A1L3LZJ3_9HYPH</name>
<reference evidence="3 5" key="1">
    <citation type="submission" date="2015-10" db="EMBL/GenBank/DDBJ databases">
        <title>Genomic differences between typical nodule nitrogen-fixing rhizobial strains and those coming from bean seeds.</title>
        <authorList>
            <person name="Peralta H."/>
            <person name="Aguilar-Vera A."/>
            <person name="Diaz R."/>
            <person name="Mora Y."/>
            <person name="Martinez-Batallar G."/>
            <person name="Salazar E."/>
            <person name="Vargas-Lagunas C."/>
            <person name="Encarnacion S."/>
            <person name="Girard L."/>
            <person name="Mora J."/>
        </authorList>
    </citation>
    <scope>NUCLEOTIDE SEQUENCE [LARGE SCALE GENOMIC DNA]</scope>
    <source>
        <strain evidence="3 5">CFNEI 73</strain>
        <plasmid evidence="3 5">C</plasmid>
    </source>
</reference>
<feature type="compositionally biased region" description="Polar residues" evidence="1">
    <location>
        <begin position="37"/>
        <end position="57"/>
    </location>
</feature>
<organism evidence="3 5">
    <name type="scientific">Sinorhizobium americanum</name>
    <dbReference type="NCBI Taxonomy" id="194963"/>
    <lineage>
        <taxon>Bacteria</taxon>
        <taxon>Pseudomonadati</taxon>
        <taxon>Pseudomonadota</taxon>
        <taxon>Alphaproteobacteria</taxon>
        <taxon>Hyphomicrobiales</taxon>
        <taxon>Rhizobiaceae</taxon>
        <taxon>Sinorhizobium/Ensifer group</taxon>
        <taxon>Sinorhizobium</taxon>
    </lineage>
</organism>
<keyword evidence="3" id="KW-0614">Plasmid</keyword>
<proteinExistence type="predicted"/>
<feature type="signal peptide" evidence="2">
    <location>
        <begin position="1"/>
        <end position="21"/>
    </location>
</feature>
<keyword evidence="2" id="KW-0732">Signal</keyword>
<dbReference type="Proteomes" id="UP000182306">
    <property type="component" value="Plasmid C"/>
</dbReference>
<protein>
    <recommendedName>
        <fullName evidence="7">Lipoprotein</fullName>
    </recommendedName>
</protein>
<evidence type="ECO:0000256" key="1">
    <source>
        <dbReference type="SAM" id="MobiDB-lite"/>
    </source>
</evidence>
<evidence type="ECO:0000313" key="4">
    <source>
        <dbReference type="EMBL" id="TCN33714.1"/>
    </source>
</evidence>
<dbReference type="Proteomes" id="UP000295043">
    <property type="component" value="Unassembled WGS sequence"/>
</dbReference>
<evidence type="ECO:0000313" key="3">
    <source>
        <dbReference type="EMBL" id="APG95529.1"/>
    </source>
</evidence>
<feature type="region of interest" description="Disordered" evidence="1">
    <location>
        <begin position="33"/>
        <end position="57"/>
    </location>
</feature>
<dbReference type="OrthoDB" id="8402440at2"/>
<dbReference type="EMBL" id="SLVU01000002">
    <property type="protein sequence ID" value="TCN33714.1"/>
    <property type="molecule type" value="Genomic_DNA"/>
</dbReference>
<dbReference type="RefSeq" id="WP_156878008.1">
    <property type="nucleotide sequence ID" value="NZ_CP013110.1"/>
</dbReference>
<dbReference type="AlphaFoldDB" id="A0A1L3LZJ3"/>
<sequence length="57" mass="5857">MRIFAVAMAITALAVAPCAWDTDPRETSAIAALVGGPTSSPDQGPMQATPSLSLRSR</sequence>
<accession>A0A1L3LZJ3</accession>
<reference evidence="4 6" key="2">
    <citation type="submission" date="2019-03" db="EMBL/GenBank/DDBJ databases">
        <title>Genomic Encyclopedia of Type Strains, Phase IV (KMG-V): Genome sequencing to study the core and pangenomes of soil and plant-associated prokaryotes.</title>
        <authorList>
            <person name="Whitman W."/>
        </authorList>
    </citation>
    <scope>NUCLEOTIDE SEQUENCE [LARGE SCALE GENOMIC DNA]</scope>
    <source>
        <strain evidence="4 6">23C40</strain>
    </source>
</reference>
<geneLocation type="plasmid" evidence="3 5">
    <name>C</name>
</geneLocation>
<gene>
    <name evidence="4" type="ORF">EV184_10220</name>
    <name evidence="3" type="ORF">SAMCFNEI73_pC1828</name>
</gene>
<evidence type="ECO:0000313" key="6">
    <source>
        <dbReference type="Proteomes" id="UP000295043"/>
    </source>
</evidence>
<evidence type="ECO:0000313" key="5">
    <source>
        <dbReference type="Proteomes" id="UP000182306"/>
    </source>
</evidence>